<organism evidence="2 3">
    <name type="scientific">Neorhizobium alkalisoli</name>
    <dbReference type="NCBI Taxonomy" id="528178"/>
    <lineage>
        <taxon>Bacteria</taxon>
        <taxon>Pseudomonadati</taxon>
        <taxon>Pseudomonadota</taxon>
        <taxon>Alphaproteobacteria</taxon>
        <taxon>Hyphomicrobiales</taxon>
        <taxon>Rhizobiaceae</taxon>
        <taxon>Rhizobium/Agrobacterium group</taxon>
        <taxon>Neorhizobium</taxon>
    </lineage>
</organism>
<reference evidence="2 3" key="1">
    <citation type="submission" date="2019-06" db="EMBL/GenBank/DDBJ databases">
        <title>Sorghum-associated microbial communities from plants grown in Nebraska, USA.</title>
        <authorList>
            <person name="Schachtman D."/>
        </authorList>
    </citation>
    <scope>NUCLEOTIDE SEQUENCE [LARGE SCALE GENOMIC DNA]</scope>
    <source>
        <strain evidence="2 3">1225</strain>
    </source>
</reference>
<dbReference type="RefSeq" id="WP_210249310.1">
    <property type="nucleotide sequence ID" value="NZ_VIWP01000005.1"/>
</dbReference>
<gene>
    <name evidence="2" type="ORF">FHW37_105204</name>
</gene>
<evidence type="ECO:0000313" key="2">
    <source>
        <dbReference type="EMBL" id="TWF52105.1"/>
    </source>
</evidence>
<dbReference type="EMBL" id="VIWP01000005">
    <property type="protein sequence ID" value="TWF52105.1"/>
    <property type="molecule type" value="Genomic_DNA"/>
</dbReference>
<comment type="caution">
    <text evidence="2">The sequence shown here is derived from an EMBL/GenBank/DDBJ whole genome shotgun (WGS) entry which is preliminary data.</text>
</comment>
<keyword evidence="1" id="KW-0812">Transmembrane</keyword>
<keyword evidence="3" id="KW-1185">Reference proteome</keyword>
<keyword evidence="1" id="KW-1133">Transmembrane helix</keyword>
<proteinExistence type="predicted"/>
<protein>
    <submittedName>
        <fullName evidence="2">Uncharacterized protein</fullName>
    </submittedName>
</protein>
<name>A0A561QNV3_9HYPH</name>
<feature type="transmembrane region" description="Helical" evidence="1">
    <location>
        <begin position="28"/>
        <end position="53"/>
    </location>
</feature>
<evidence type="ECO:0000256" key="1">
    <source>
        <dbReference type="SAM" id="Phobius"/>
    </source>
</evidence>
<sequence>MLGALGPLLASLVAVDMGSMKRRIRRNAILYGIAFAFFLTAYCLLVTALALYLGERWGLSIALLAIAGGMIVLALILIGSAAIANSMEAKRRREAAQAASAQAMMVTAALSAVPSVIKSKPLMAVTIAAGLGFLLMKGVGRSSGSED</sequence>
<evidence type="ECO:0000313" key="3">
    <source>
        <dbReference type="Proteomes" id="UP000320653"/>
    </source>
</evidence>
<keyword evidence="1" id="KW-0472">Membrane</keyword>
<feature type="transmembrane region" description="Helical" evidence="1">
    <location>
        <begin position="59"/>
        <end position="83"/>
    </location>
</feature>
<dbReference type="AlphaFoldDB" id="A0A561QNV3"/>
<dbReference type="Proteomes" id="UP000320653">
    <property type="component" value="Unassembled WGS sequence"/>
</dbReference>
<accession>A0A561QNV3</accession>